<evidence type="ECO:0000256" key="3">
    <source>
        <dbReference type="SAM" id="Phobius"/>
    </source>
</evidence>
<dbReference type="Proteomes" id="UP000678679">
    <property type="component" value="Chromosome 1"/>
</dbReference>
<dbReference type="SMART" id="SM00028">
    <property type="entry name" value="TPR"/>
    <property type="match status" value="3"/>
</dbReference>
<reference evidence="5 6" key="1">
    <citation type="submission" date="2021-05" db="EMBL/GenBank/DDBJ databases">
        <title>Comparative genomic studies on the polysaccharide-degrading batcterial strains of the Flammeovirga genus.</title>
        <authorList>
            <person name="Zewei F."/>
            <person name="Zheng Z."/>
            <person name="Yu L."/>
            <person name="Ruyue G."/>
            <person name="Yanhong M."/>
            <person name="Yuanyuan C."/>
            <person name="Jingyan G."/>
            <person name="Wenjun H."/>
        </authorList>
    </citation>
    <scope>NUCLEOTIDE SEQUENCE [LARGE SCALE GENOMIC DNA]</scope>
    <source>
        <strain evidence="5 6">NBRC:100898</strain>
    </source>
</reference>
<evidence type="ECO:0000256" key="1">
    <source>
        <dbReference type="ARBA" id="ARBA00022801"/>
    </source>
</evidence>
<dbReference type="Gene3D" id="1.25.40.10">
    <property type="entry name" value="Tetratricopeptide repeat domain"/>
    <property type="match status" value="1"/>
</dbReference>
<dbReference type="InterPro" id="IPR001932">
    <property type="entry name" value="PPM-type_phosphatase-like_dom"/>
</dbReference>
<dbReference type="InterPro" id="IPR052016">
    <property type="entry name" value="Bact_Sigma-Reg"/>
</dbReference>
<keyword evidence="2" id="KW-0175">Coiled coil</keyword>
<feature type="domain" description="PPM-type phosphatase" evidence="4">
    <location>
        <begin position="533"/>
        <end position="730"/>
    </location>
</feature>
<evidence type="ECO:0000313" key="6">
    <source>
        <dbReference type="Proteomes" id="UP000678679"/>
    </source>
</evidence>
<evidence type="ECO:0000259" key="4">
    <source>
        <dbReference type="Pfam" id="PF07228"/>
    </source>
</evidence>
<feature type="transmembrane region" description="Helical" evidence="3">
    <location>
        <begin position="416"/>
        <end position="434"/>
    </location>
</feature>
<keyword evidence="1" id="KW-0378">Hydrolase</keyword>
<gene>
    <name evidence="5" type="ORF">KMW28_06580</name>
</gene>
<dbReference type="Gene3D" id="3.60.40.10">
    <property type="entry name" value="PPM-type phosphatase domain"/>
    <property type="match status" value="1"/>
</dbReference>
<dbReference type="PANTHER" id="PTHR43156:SF9">
    <property type="entry name" value="HAMP DOMAIN-CONTAINING PROTEIN"/>
    <property type="match status" value="1"/>
</dbReference>
<dbReference type="PANTHER" id="PTHR43156">
    <property type="entry name" value="STAGE II SPORULATION PROTEIN E-RELATED"/>
    <property type="match status" value="1"/>
</dbReference>
<dbReference type="RefSeq" id="WP_169664081.1">
    <property type="nucleotide sequence ID" value="NZ_CP076132.1"/>
</dbReference>
<keyword evidence="3" id="KW-0812">Transmembrane</keyword>
<keyword evidence="3" id="KW-0472">Membrane</keyword>
<keyword evidence="6" id="KW-1185">Reference proteome</keyword>
<dbReference type="EMBL" id="CP076132">
    <property type="protein sequence ID" value="QWG03243.1"/>
    <property type="molecule type" value="Genomic_DNA"/>
</dbReference>
<feature type="coiled-coil region" evidence="2">
    <location>
        <begin position="372"/>
        <end position="406"/>
    </location>
</feature>
<sequence>MQFSLANEINEDITLKQVEKLEDSPAKVSQLSQLALRHQINSPHQHSMPISIVNKAIKIAKKLRDKEAIIEATNTKAIIFRNFSTFDEAIALHQEALALAKKIKSDPLTVVILLDLGTTYNTQNEHDLADKTYKNARSLSKMSKQYEMECISLLNLGFLELEKENKKTAASYFSVSKKISTKYKYKKVYIMSELGLGKANYTNSTKQRKISKKYMLAAVSASKNRKQPYLEGIGKVTLGRVYMRENNLSKAYTYFSSAVDILEKFLNTQYLSSKFRSLDEPFNFKTNYAEALSYKNSMRYYRGEISQSQYNRAVKEELALFGNPDQEELDHLRNTLKELKQHYSFLDSINQLDEEQAAILLKTYLDQQKSKLNNLEGDKFYLKNLLEETEKQAEEKIQLLEQKNELQGVFIEKQKWASLSLALLLIFIASVGFFQFRIATNKKKANRELEKQNLKISEQNIEISTSADKLQNALTTLQYQNKKTEESIHAGSKIQNAMLPDHDYISSLVKQHFVFYQPRDIVSGDFYWVGKKKKHVVIAALDCTGHGIPGAFMSMMGNTLFNQVVNIEGEISPEAILMKIDKYIAEALHQGQNTTSREGMDAAVVVIPPDADTIEYAGAKNPLVVVSEGKATLHKGVNRHVGGNLNKGKQVTFEKHSIPVQPNDTLYIYSDGFQDQFGGPENKKFMRKNLLVEFESINTFGMEHQREHLSNVFNEWKGNHKQLDDLLIFGFKLN</sequence>
<protein>
    <submittedName>
        <fullName evidence="5">SpoIIE family protein phosphatase</fullName>
    </submittedName>
</protein>
<proteinExistence type="predicted"/>
<dbReference type="GO" id="GO:0016791">
    <property type="term" value="F:phosphatase activity"/>
    <property type="evidence" value="ECO:0007669"/>
    <property type="project" value="TreeGrafter"/>
</dbReference>
<feature type="coiled-coil region" evidence="2">
    <location>
        <begin position="439"/>
        <end position="487"/>
    </location>
</feature>
<accession>A0AAX1NB47</accession>
<dbReference type="Pfam" id="PF13424">
    <property type="entry name" value="TPR_12"/>
    <property type="match status" value="1"/>
</dbReference>
<dbReference type="Pfam" id="PF07228">
    <property type="entry name" value="SpoIIE"/>
    <property type="match status" value="1"/>
</dbReference>
<dbReference type="SUPFAM" id="SSF48452">
    <property type="entry name" value="TPR-like"/>
    <property type="match status" value="1"/>
</dbReference>
<dbReference type="InterPro" id="IPR036457">
    <property type="entry name" value="PPM-type-like_dom_sf"/>
</dbReference>
<evidence type="ECO:0000313" key="5">
    <source>
        <dbReference type="EMBL" id="QWG03243.1"/>
    </source>
</evidence>
<dbReference type="KEGG" id="fya:KMW28_06580"/>
<dbReference type="InterPro" id="IPR011990">
    <property type="entry name" value="TPR-like_helical_dom_sf"/>
</dbReference>
<name>A0AAX1NB47_9BACT</name>
<dbReference type="AlphaFoldDB" id="A0AAX1NB47"/>
<organism evidence="5 6">
    <name type="scientific">Flammeovirga yaeyamensis</name>
    <dbReference type="NCBI Taxonomy" id="367791"/>
    <lineage>
        <taxon>Bacteria</taxon>
        <taxon>Pseudomonadati</taxon>
        <taxon>Bacteroidota</taxon>
        <taxon>Cytophagia</taxon>
        <taxon>Cytophagales</taxon>
        <taxon>Flammeovirgaceae</taxon>
        <taxon>Flammeovirga</taxon>
    </lineage>
</organism>
<keyword evidence="3" id="KW-1133">Transmembrane helix</keyword>
<evidence type="ECO:0000256" key="2">
    <source>
        <dbReference type="SAM" id="Coils"/>
    </source>
</evidence>
<dbReference type="InterPro" id="IPR019734">
    <property type="entry name" value="TPR_rpt"/>
</dbReference>